<dbReference type="OrthoDB" id="4090081at2759"/>
<dbReference type="eggNOG" id="KOG0619">
    <property type="taxonomic scope" value="Eukaryota"/>
</dbReference>
<protein>
    <submittedName>
        <fullName evidence="3">Uncharacterized protein</fullName>
    </submittedName>
</protein>
<proteinExistence type="predicted"/>
<reference evidence="3 4" key="1">
    <citation type="journal article" date="2012" name="PLoS ONE">
        <title>Sequence and analysis of the genome of the pathogenic yeast Candida orthopsilosis.</title>
        <authorList>
            <person name="Riccombeni A."/>
            <person name="Vidanes G."/>
            <person name="Proux-Wera E."/>
            <person name="Wolfe K.H."/>
            <person name="Butler G."/>
        </authorList>
    </citation>
    <scope>NUCLEOTIDE SEQUENCE [LARGE SCALE GENOMIC DNA]</scope>
    <source>
        <strain evidence="3 4">Co 90-125</strain>
    </source>
</reference>
<dbReference type="SMART" id="SM00365">
    <property type="entry name" value="LRR_SD22"/>
    <property type="match status" value="6"/>
</dbReference>
<dbReference type="PANTHER" id="PTHR45712">
    <property type="entry name" value="AGAP008170-PA"/>
    <property type="match status" value="1"/>
</dbReference>
<keyword evidence="1" id="KW-0433">Leucine-rich repeat</keyword>
<keyword evidence="4" id="KW-1185">Reference proteome</keyword>
<dbReference type="EMBL" id="HE681720">
    <property type="protein sequence ID" value="CCG22162.1"/>
    <property type="molecule type" value="Genomic_DNA"/>
</dbReference>
<dbReference type="InterPro" id="IPR050333">
    <property type="entry name" value="SLRP"/>
</dbReference>
<dbReference type="RefSeq" id="XP_003867599.1">
    <property type="nucleotide sequence ID" value="XM_003867551.1"/>
</dbReference>
<dbReference type="GeneID" id="14538664"/>
<dbReference type="PANTHER" id="PTHR45712:SF22">
    <property type="entry name" value="INSULIN-LIKE GROWTH FACTOR-BINDING PROTEIN COMPLEX ACID LABILE SUBUNIT"/>
    <property type="match status" value="1"/>
</dbReference>
<keyword evidence="2" id="KW-0677">Repeat</keyword>
<dbReference type="PROSITE" id="PS51450">
    <property type="entry name" value="LRR"/>
    <property type="match status" value="3"/>
</dbReference>
<dbReference type="InterPro" id="IPR032675">
    <property type="entry name" value="LRR_dom_sf"/>
</dbReference>
<evidence type="ECO:0000313" key="3">
    <source>
        <dbReference type="EMBL" id="CCG22162.1"/>
    </source>
</evidence>
<evidence type="ECO:0000256" key="1">
    <source>
        <dbReference type="ARBA" id="ARBA00022614"/>
    </source>
</evidence>
<gene>
    <name evidence="3" type="ORF">CORT_0B04540</name>
</gene>
<dbReference type="SUPFAM" id="SSF52058">
    <property type="entry name" value="L domain-like"/>
    <property type="match status" value="2"/>
</dbReference>
<evidence type="ECO:0000256" key="2">
    <source>
        <dbReference type="ARBA" id="ARBA00022737"/>
    </source>
</evidence>
<evidence type="ECO:0000313" key="4">
    <source>
        <dbReference type="Proteomes" id="UP000005018"/>
    </source>
</evidence>
<dbReference type="HOGENOM" id="CLU_018538_0_0_1"/>
<dbReference type="KEGG" id="cot:CORT_0B04540"/>
<name>H8X1C2_CANO9</name>
<dbReference type="AlphaFoldDB" id="H8X1C2"/>
<dbReference type="Gene3D" id="3.80.10.10">
    <property type="entry name" value="Ribonuclease Inhibitor"/>
    <property type="match status" value="2"/>
</dbReference>
<accession>H8X1C2</accession>
<sequence>MNEIHRVSLDGYQWDILLKVVAYAGINNIVLLLTPENRLFLNSNENLKRAINRVIGNDFGLQYNNRIDRYSFLHMYLRTPNCIDKTKLKFLTSEDEFLILYNYCVDESITSTLNLSYYIWSSTDMVRFTDLLAKLRASTLKLNIELEFDPGLQYEFNGELFFQSPASVGDQIKSLVVDQCSEPFSLNMKQYSNLENLSLHFCSSASIHNLQHSKLKSLVFECNGSESANHLIDALPQTLKSFQKNVHTIFLILERVNAGELQLPQLETIILWNERRRQLQVPLDFLKRVISSSTKHLVFKSYIYTPEISSEVMSILENASKQGMELELLSLNFGLNRPLSIYPMESLTITKMDKPNILANLSYPPALKRLDLSDNSIEDLSPIIPALPLGLEFLSFEHNPVSWSTYLPNFAKFEKLNYLRLMNTHIGKHFSRFQFPDSLEILSLEVNQIESIDQVKFPKSLVNLGIGSNKIKVVYKPKFPPTIKTIHFTENNISRVDLSTNHIGQPLQIKTLYLNYNKISNLKNVKIPSNLVILNFDNCHIQTLSDIEFGKTIEELSFSGCDIKELKNITFENESRLKYLCLSGNQLRSIDIVPPQSVTNINLSLNRFTKIPIQLANLQNLKYLSLAQNKLRTATFSFQTSSLVVFDLSYNNIQKIQLSFPRNIKTNLRSISLGSNEVFQFTMKSIGHDQSKGTTHDKLFEIDLSLNHISEKNIFSLMGEIPSSTQCLWYYTDSITEPQFGTEFAVNSFSGSFLVKKRCEVPPMT</sequence>
<organism evidence="3 4">
    <name type="scientific">Candida orthopsilosis (strain 90-125)</name>
    <name type="common">Yeast</name>
    <dbReference type="NCBI Taxonomy" id="1136231"/>
    <lineage>
        <taxon>Eukaryota</taxon>
        <taxon>Fungi</taxon>
        <taxon>Dikarya</taxon>
        <taxon>Ascomycota</taxon>
        <taxon>Saccharomycotina</taxon>
        <taxon>Pichiomycetes</taxon>
        <taxon>Debaryomycetaceae</taxon>
        <taxon>Candida/Lodderomyces clade</taxon>
        <taxon>Candida</taxon>
    </lineage>
</organism>
<dbReference type="InterPro" id="IPR001611">
    <property type="entry name" value="Leu-rich_rpt"/>
</dbReference>
<dbReference type="Proteomes" id="UP000005018">
    <property type="component" value="Chromosome 2"/>
</dbReference>